<dbReference type="Pfam" id="PF13439">
    <property type="entry name" value="Glyco_transf_4"/>
    <property type="match status" value="1"/>
</dbReference>
<dbReference type="Gene3D" id="3.40.50.2000">
    <property type="entry name" value="Glycogen Phosphorylase B"/>
    <property type="match status" value="2"/>
</dbReference>
<dbReference type="InterPro" id="IPR001296">
    <property type="entry name" value="Glyco_trans_1"/>
</dbReference>
<dbReference type="AlphaFoldDB" id="A0A8J3CZS6"/>
<gene>
    <name evidence="3" type="primary">wbtD</name>
    <name evidence="3" type="ORF">GCM10008106_33660</name>
</gene>
<dbReference type="CDD" id="cd03808">
    <property type="entry name" value="GT4_CapM-like"/>
    <property type="match status" value="1"/>
</dbReference>
<name>A0A8J3CZS6_9BACT</name>
<evidence type="ECO:0000313" key="3">
    <source>
        <dbReference type="EMBL" id="GHB50116.1"/>
    </source>
</evidence>
<comment type="caution">
    <text evidence="3">The sequence shown here is derived from an EMBL/GenBank/DDBJ whole genome shotgun (WGS) entry which is preliminary data.</text>
</comment>
<organism evidence="3 4">
    <name type="scientific">Mongoliitalea lutea</name>
    <dbReference type="NCBI Taxonomy" id="849756"/>
    <lineage>
        <taxon>Bacteria</taxon>
        <taxon>Pseudomonadati</taxon>
        <taxon>Bacteroidota</taxon>
        <taxon>Cytophagia</taxon>
        <taxon>Cytophagales</taxon>
        <taxon>Cyclobacteriaceae</taxon>
        <taxon>Mongoliitalea</taxon>
    </lineage>
</organism>
<dbReference type="PANTHER" id="PTHR45947:SF3">
    <property type="entry name" value="SULFOQUINOVOSYL TRANSFERASE SQD2"/>
    <property type="match status" value="1"/>
</dbReference>
<evidence type="ECO:0000259" key="2">
    <source>
        <dbReference type="Pfam" id="PF13439"/>
    </source>
</evidence>
<dbReference type="GO" id="GO:0016757">
    <property type="term" value="F:glycosyltransferase activity"/>
    <property type="evidence" value="ECO:0007669"/>
    <property type="project" value="InterPro"/>
</dbReference>
<proteinExistence type="predicted"/>
<dbReference type="Pfam" id="PF00534">
    <property type="entry name" value="Glycos_transf_1"/>
    <property type="match status" value="1"/>
</dbReference>
<keyword evidence="4" id="KW-1185">Reference proteome</keyword>
<reference evidence="3" key="1">
    <citation type="journal article" date="2014" name="Int. J. Syst. Evol. Microbiol.">
        <title>Complete genome sequence of Corynebacterium casei LMG S-19264T (=DSM 44701T), isolated from a smear-ripened cheese.</title>
        <authorList>
            <consortium name="US DOE Joint Genome Institute (JGI-PGF)"/>
            <person name="Walter F."/>
            <person name="Albersmeier A."/>
            <person name="Kalinowski J."/>
            <person name="Ruckert C."/>
        </authorList>
    </citation>
    <scope>NUCLEOTIDE SEQUENCE</scope>
    <source>
        <strain evidence="3">KCTC 23224</strain>
    </source>
</reference>
<accession>A0A8J3CZS6</accession>
<dbReference type="InterPro" id="IPR028098">
    <property type="entry name" value="Glyco_trans_4-like_N"/>
</dbReference>
<feature type="domain" description="Glycosyltransferase subfamily 4-like N-terminal" evidence="2">
    <location>
        <begin position="4"/>
        <end position="150"/>
    </location>
</feature>
<protein>
    <submittedName>
        <fullName evidence="3">Galacturonosyl transferase</fullName>
    </submittedName>
</protein>
<keyword evidence="3" id="KW-0808">Transferase</keyword>
<dbReference type="EMBL" id="BMYF01000025">
    <property type="protein sequence ID" value="GHB50116.1"/>
    <property type="molecule type" value="Genomic_DNA"/>
</dbReference>
<evidence type="ECO:0000313" key="4">
    <source>
        <dbReference type="Proteomes" id="UP000642809"/>
    </source>
</evidence>
<reference evidence="3" key="2">
    <citation type="submission" date="2020-09" db="EMBL/GenBank/DDBJ databases">
        <authorList>
            <person name="Sun Q."/>
            <person name="Kim S."/>
        </authorList>
    </citation>
    <scope>NUCLEOTIDE SEQUENCE</scope>
    <source>
        <strain evidence="3">KCTC 23224</strain>
    </source>
</reference>
<evidence type="ECO:0000259" key="1">
    <source>
        <dbReference type="Pfam" id="PF00534"/>
    </source>
</evidence>
<sequence length="367" mass="41546">MGFMKEQGWEVLMVSAEGKEISQIVKKEGCRHVVVPFTRRITPIHDLYCLWLLYKLFKKEKPDIIHSHTPKAGLLAMIAGVLAGVKIRIHTLAGLPHMAAGKNRKALLEKAEQWTYKCAVEIWPNSFSLQKMIVDNGWVAAEKVKVIGKGSSNGIDLGKFNRKSLAENHLVAATMRMTPSENEYIILSVGRLVKDKGIEELVEAFLQSKIVSSSKLVLLGAFEQDLNPLSDEVLRKIIDHPKIIQLDWTDHVAHYMALADLFVHASHREGFPNVLLEAAAMQVPILCSDIPGNIDIVKNKKTGLVFPPKDVDILRQGLEFAYVKREFMQTLADRLYSQVIELYDRPKIQELFLKEYQRLLAQYLPSQ</sequence>
<dbReference type="Proteomes" id="UP000642809">
    <property type="component" value="Unassembled WGS sequence"/>
</dbReference>
<dbReference type="SUPFAM" id="SSF53756">
    <property type="entry name" value="UDP-Glycosyltransferase/glycogen phosphorylase"/>
    <property type="match status" value="1"/>
</dbReference>
<feature type="domain" description="Glycosyl transferase family 1" evidence="1">
    <location>
        <begin position="180"/>
        <end position="326"/>
    </location>
</feature>
<dbReference type="InterPro" id="IPR050194">
    <property type="entry name" value="Glycosyltransferase_grp1"/>
</dbReference>
<dbReference type="PANTHER" id="PTHR45947">
    <property type="entry name" value="SULFOQUINOVOSYL TRANSFERASE SQD2"/>
    <property type="match status" value="1"/>
</dbReference>